<dbReference type="PANTHER" id="PTHR33623:SF17">
    <property type="entry name" value="DUF4378 DOMAIN-CONTAINING PROTEIN"/>
    <property type="match status" value="1"/>
</dbReference>
<dbReference type="EMBL" id="OIVN01006470">
    <property type="protein sequence ID" value="SPD33736.1"/>
    <property type="molecule type" value="Genomic_DNA"/>
</dbReference>
<gene>
    <name evidence="2" type="ORF">FSB_LOCUS61618</name>
</gene>
<evidence type="ECO:0000313" key="2">
    <source>
        <dbReference type="EMBL" id="SPD33736.1"/>
    </source>
</evidence>
<name>A0A2N9J8P9_FAGSY</name>
<dbReference type="AlphaFoldDB" id="A0A2N9J8P9"/>
<accession>A0A2N9J8P9</accession>
<organism evidence="2">
    <name type="scientific">Fagus sylvatica</name>
    <name type="common">Beechnut</name>
    <dbReference type="NCBI Taxonomy" id="28930"/>
    <lineage>
        <taxon>Eukaryota</taxon>
        <taxon>Viridiplantae</taxon>
        <taxon>Streptophyta</taxon>
        <taxon>Embryophyta</taxon>
        <taxon>Tracheophyta</taxon>
        <taxon>Spermatophyta</taxon>
        <taxon>Magnoliopsida</taxon>
        <taxon>eudicotyledons</taxon>
        <taxon>Gunneridae</taxon>
        <taxon>Pentapetalae</taxon>
        <taxon>rosids</taxon>
        <taxon>fabids</taxon>
        <taxon>Fagales</taxon>
        <taxon>Fagaceae</taxon>
        <taxon>Fagus</taxon>
    </lineage>
</organism>
<reference evidence="2" key="1">
    <citation type="submission" date="2018-02" db="EMBL/GenBank/DDBJ databases">
        <authorList>
            <person name="Cohen D.B."/>
            <person name="Kent A.D."/>
        </authorList>
    </citation>
    <scope>NUCLEOTIDE SEQUENCE</scope>
</reference>
<evidence type="ECO:0000256" key="1">
    <source>
        <dbReference type="SAM" id="MobiDB-lite"/>
    </source>
</evidence>
<evidence type="ECO:0008006" key="3">
    <source>
        <dbReference type="Google" id="ProtNLM"/>
    </source>
</evidence>
<feature type="compositionally biased region" description="Low complexity" evidence="1">
    <location>
        <begin position="141"/>
        <end position="159"/>
    </location>
</feature>
<sequence length="432" mass="49377">MASISSISYSKTNVQHTKPCPIDGIIRPRMLKDFLNDISHSCSSTGFKSLPRHSNSQFFTNNKLLRGRSKAASTTISAFQAMINAVKKSPSILPRSLSRRLSRKKQNTTSEVQITVRIKDIIRWTSFRDSVEEKSQPMDFSSSPHHCTTTTITTTTSRSSSNGSSWCESDFTSEYLPSSWGSNSQEDVEQPEVQVDKKHYLPRVGEDCLETTTGTETYADVGHRGELWCHEKEQQSPVSVLDFEVGEDAEPFLSFTRSLANVERTRQNLMQKIQHFENLAKLEPFNLEEWMSMEENTKFEEEEELNEFEMKARELLTHVKTTSTVDIGKAEVEQLILDFFRDELSTKRCKSKKADDEFDCEMVSMAKAWVSGKYNGVHDWGIKHKKEAYVSDMDRRESWSNFEEEQKQLASEIETGVLGGLLDEVLVDLFLH</sequence>
<feature type="region of interest" description="Disordered" evidence="1">
    <location>
        <begin position="135"/>
        <end position="159"/>
    </location>
</feature>
<protein>
    <recommendedName>
        <fullName evidence="3">DUF4378 domain-containing protein</fullName>
    </recommendedName>
</protein>
<proteinExistence type="predicted"/>
<dbReference type="PANTHER" id="PTHR33623">
    <property type="entry name" value="OS04G0572500 PROTEIN"/>
    <property type="match status" value="1"/>
</dbReference>